<dbReference type="PANTHER" id="PTHR43464:SF19">
    <property type="entry name" value="UBIQUINONE BIOSYNTHESIS O-METHYLTRANSFERASE, MITOCHONDRIAL"/>
    <property type="match status" value="1"/>
</dbReference>
<dbReference type="EMBL" id="BPNI01000200">
    <property type="protein sequence ID" value="GJA43565.1"/>
    <property type="molecule type" value="Genomic_DNA"/>
</dbReference>
<dbReference type="InterPro" id="IPR029063">
    <property type="entry name" value="SAM-dependent_MTases_sf"/>
</dbReference>
<proteinExistence type="predicted"/>
<dbReference type="PANTHER" id="PTHR43464">
    <property type="entry name" value="METHYLTRANSFERASE"/>
    <property type="match status" value="1"/>
</dbReference>
<accession>A0AAV4YU38</accession>
<sequence>MFGDNQFTSTLSVNFHFPRIPRRTFFEGYAQLPRSLHGLAGAPEWPALQAMLPTLAGKRVLDLGCGYGWFCRAARELGAADVVGIDLSAKMLARAAELTRDEAIRYRQGDLDGLALSDEPFDLIYSSLALHYLPEVAPLFAEIHGALVAGGSLVFSVEHPIFTCPQPQGWLVDGEGRRSWPVNGYQAEGKRISNWLADGVIKYHRTLGTYLNALIAAGFEIRRVEEWGPTAAQIAANPALAEEAERPMLLLVSAYKPLA</sequence>
<dbReference type="CDD" id="cd02440">
    <property type="entry name" value="AdoMet_MTases"/>
    <property type="match status" value="1"/>
</dbReference>
<name>A0AAV4YU38_AERCA</name>
<dbReference type="Gene3D" id="3.40.50.150">
    <property type="entry name" value="Vaccinia Virus protein VP39"/>
    <property type="match status" value="1"/>
</dbReference>
<dbReference type="GO" id="GO:0008757">
    <property type="term" value="F:S-adenosylmethionine-dependent methyltransferase activity"/>
    <property type="evidence" value="ECO:0007669"/>
    <property type="project" value="InterPro"/>
</dbReference>
<evidence type="ECO:0000256" key="1">
    <source>
        <dbReference type="ARBA" id="ARBA00022603"/>
    </source>
</evidence>
<keyword evidence="3" id="KW-0949">S-adenosyl-L-methionine</keyword>
<gene>
    <name evidence="5" type="ORF">KAM343_43610</name>
</gene>
<feature type="domain" description="Methyltransferase type 11" evidence="4">
    <location>
        <begin position="61"/>
        <end position="155"/>
    </location>
</feature>
<dbReference type="SUPFAM" id="SSF53335">
    <property type="entry name" value="S-adenosyl-L-methionine-dependent methyltransferases"/>
    <property type="match status" value="1"/>
</dbReference>
<dbReference type="Pfam" id="PF08241">
    <property type="entry name" value="Methyltransf_11"/>
    <property type="match status" value="1"/>
</dbReference>
<organism evidence="5 6">
    <name type="scientific">Aeromonas caviae</name>
    <name type="common">Aeromonas punctata</name>
    <dbReference type="NCBI Taxonomy" id="648"/>
    <lineage>
        <taxon>Bacteria</taxon>
        <taxon>Pseudomonadati</taxon>
        <taxon>Pseudomonadota</taxon>
        <taxon>Gammaproteobacteria</taxon>
        <taxon>Aeromonadales</taxon>
        <taxon>Aeromonadaceae</taxon>
        <taxon>Aeromonas</taxon>
    </lineage>
</organism>
<keyword evidence="1 5" id="KW-0489">Methyltransferase</keyword>
<evidence type="ECO:0000256" key="3">
    <source>
        <dbReference type="ARBA" id="ARBA00022691"/>
    </source>
</evidence>
<comment type="caution">
    <text evidence="5">The sequence shown here is derived from an EMBL/GenBank/DDBJ whole genome shotgun (WGS) entry which is preliminary data.</text>
</comment>
<protein>
    <submittedName>
        <fullName evidence="5">SAM-dependent methyltransferase</fullName>
    </submittedName>
</protein>
<keyword evidence="2" id="KW-0808">Transferase</keyword>
<evidence type="ECO:0000259" key="4">
    <source>
        <dbReference type="Pfam" id="PF08241"/>
    </source>
</evidence>
<dbReference type="Proteomes" id="UP000886939">
    <property type="component" value="Unassembled WGS sequence"/>
</dbReference>
<reference evidence="5" key="1">
    <citation type="submission" date="2021-07" db="EMBL/GenBank/DDBJ databases">
        <title>Draft genome sequence of carbapenem-resistant Aeromonas spp. in Japan.</title>
        <authorList>
            <person name="Maehana S."/>
            <person name="Suzuki M."/>
            <person name="Kitasato H."/>
        </authorList>
    </citation>
    <scope>NUCLEOTIDE SEQUENCE</scope>
    <source>
        <strain evidence="5">KAM343</strain>
    </source>
</reference>
<dbReference type="InterPro" id="IPR013216">
    <property type="entry name" value="Methyltransf_11"/>
</dbReference>
<evidence type="ECO:0000256" key="2">
    <source>
        <dbReference type="ARBA" id="ARBA00022679"/>
    </source>
</evidence>
<dbReference type="AlphaFoldDB" id="A0AAV4YU38"/>
<evidence type="ECO:0000313" key="5">
    <source>
        <dbReference type="EMBL" id="GJA43565.1"/>
    </source>
</evidence>
<dbReference type="GO" id="GO:0032259">
    <property type="term" value="P:methylation"/>
    <property type="evidence" value="ECO:0007669"/>
    <property type="project" value="UniProtKB-KW"/>
</dbReference>
<evidence type="ECO:0000313" key="6">
    <source>
        <dbReference type="Proteomes" id="UP000886939"/>
    </source>
</evidence>